<gene>
    <name evidence="1" type="ORF">Cboi01_000182100</name>
</gene>
<keyword evidence="2" id="KW-1185">Reference proteome</keyword>
<dbReference type="EMBL" id="BSXV01000730">
    <property type="protein sequence ID" value="GME90381.1"/>
    <property type="molecule type" value="Genomic_DNA"/>
</dbReference>
<evidence type="ECO:0000313" key="1">
    <source>
        <dbReference type="EMBL" id="GME90381.1"/>
    </source>
</evidence>
<evidence type="ECO:0000313" key="2">
    <source>
        <dbReference type="Proteomes" id="UP001165101"/>
    </source>
</evidence>
<dbReference type="Proteomes" id="UP001165101">
    <property type="component" value="Unassembled WGS sequence"/>
</dbReference>
<proteinExistence type="predicted"/>
<name>A0ACB5TLD8_CANBO</name>
<protein>
    <submittedName>
        <fullName evidence="1">Unnamed protein product</fullName>
    </submittedName>
</protein>
<organism evidence="1 2">
    <name type="scientific">Candida boidinii</name>
    <name type="common">Yeast</name>
    <dbReference type="NCBI Taxonomy" id="5477"/>
    <lineage>
        <taxon>Eukaryota</taxon>
        <taxon>Fungi</taxon>
        <taxon>Dikarya</taxon>
        <taxon>Ascomycota</taxon>
        <taxon>Saccharomycotina</taxon>
        <taxon>Pichiomycetes</taxon>
        <taxon>Pichiales</taxon>
        <taxon>Pichiaceae</taxon>
        <taxon>Ogataea</taxon>
        <taxon>Ogataea/Candida clade</taxon>
    </lineage>
</organism>
<accession>A0ACB5TLD8</accession>
<comment type="caution">
    <text evidence="1">The sequence shown here is derived from an EMBL/GenBank/DDBJ whole genome shotgun (WGS) entry which is preliminary data.</text>
</comment>
<reference evidence="1" key="1">
    <citation type="submission" date="2023-04" db="EMBL/GenBank/DDBJ databases">
        <title>Candida boidinii NBRC 1967.</title>
        <authorList>
            <person name="Ichikawa N."/>
            <person name="Sato H."/>
            <person name="Tonouchi N."/>
        </authorList>
    </citation>
    <scope>NUCLEOTIDE SEQUENCE</scope>
    <source>
        <strain evidence="1">NBRC 1967</strain>
    </source>
</reference>
<sequence length="924" mass="106710">MSEVESHKRKRDEEDEYEPSEARVELPELSGREGTGVVRERIENNEEHGGGHKRQRRAFLPKIIELAKRITVDISCLGDNPQYLTKDLDSISLPISKELEVADEFRNAILEFFYGMAIEQPHKVHCLSGLIQLCNVKNPKVGQYIIEYLHSKVQEILDGLSDEESVEKNEQDEANMIIYGSSECGPWDRLKLMLRFLASLTPILEDYSVVTIFKTFLETSVNLQQEIGGETRSALSEMIFFSIISSIPYIIASDRNNEELKIRCNELLKIGENFKHYELKSTPEFLQHFTISNPETQKLPYEPQQMVNLILPAVKKLSEDGWNVDMFFDIQTIIEPYIKAELEKIESSNDQEMKSEEANEDEEKKEDDNTEVKSEKKESEEKIKAQVPKHSLPQFKMPTMEIIKKHSGLDKSVGNIDSLWRTPRIILQVFNPSSIGFDTVPPTESYISLLLRDLTQDLVQNMEYNRIIVSKQLLILHLFFNKKLFAQPNSSIDKLSLINDLNNGVDLIDDLENNDEIPPEAKSQMIESTRAVQRELEEGYSSTWKMEQIITDSILNLMFSLPKSSNPLIYYQSLLADTCYRDLSFLRRHGNNNGGDKVSFAKVIGGAIRFFFKNATILDFELRIRFINWFVYQVSNFGFDWQWVEWITDAEKLHASNYNPTIFIIKNLIASEIRISTPSNIKSTLPNEFHKFINLAIYGKEKLKQFDRQFFGELADTTIDYNSYNEGDEEGRNVDSMPEDAGNAEIFCLIDQFHFNNQDHPFHEICNSIYSNIQENETLQEFNDLIIKLKEEILKDEKNTVKNFSKYLVTLVVQSICIIGSRSLSVIEGGALEICGDKLRKVIGLSVIDKETNEEVVLENDQFQVLSVDEEEEDEVKKEELNQRQLWVIEAVLRLWVNESRIGYLILEKMKNKNFISSEQLVKN</sequence>